<dbReference type="AlphaFoldDB" id="B7JWQ5"/>
<evidence type="ECO:0000313" key="1">
    <source>
        <dbReference type="EMBL" id="ACK64701.1"/>
    </source>
</evidence>
<dbReference type="HOGENOM" id="CLU_1060586_0_0_3"/>
<sequence>MIFNFGDTQIKCQVIEKSTFSSQHSGRLLRSLSIQIVRDGKDLHEHFLSLIRNTKEIDSLDELTSALSHWKIESYSYSHTDGSAIYYHTIKVKEFELFQVTSLEVGELRLSPYFYKEFFDGDSLQIEAKVILDGEKQDVIQKLIQNNDEITVIRHGIDEQPRLMTLNHSYWSKDGSQVKHGINLADVNHKNKSPKSFDYFEYLGSMVVKTMINQATIDVLLTTLVTKGIFSDAEIAKMNEDIREKARNNYYDSFQVTDIDTN</sequence>
<dbReference type="KEGG" id="cyp:PCC8801_0613"/>
<keyword evidence="2" id="KW-1185">Reference proteome</keyword>
<protein>
    <submittedName>
        <fullName evidence="1">Uncharacterized protein</fullName>
    </submittedName>
</protein>
<evidence type="ECO:0000313" key="2">
    <source>
        <dbReference type="Proteomes" id="UP000008204"/>
    </source>
</evidence>
<dbReference type="Proteomes" id="UP000008204">
    <property type="component" value="Chromosome"/>
</dbReference>
<reference evidence="2" key="1">
    <citation type="journal article" date="2011" name="MBio">
        <title>Novel metabolic attributes of the genus Cyanothece, comprising a group of unicellular nitrogen-fixing Cyanobacteria.</title>
        <authorList>
            <person name="Bandyopadhyay A."/>
            <person name="Elvitigala T."/>
            <person name="Welsh E."/>
            <person name="Stockel J."/>
            <person name="Liberton M."/>
            <person name="Min H."/>
            <person name="Sherman L.A."/>
            <person name="Pakrasi H.B."/>
        </authorList>
    </citation>
    <scope>NUCLEOTIDE SEQUENCE [LARGE SCALE GENOMIC DNA]</scope>
    <source>
        <strain evidence="2">PCC 8801</strain>
    </source>
</reference>
<gene>
    <name evidence="1" type="ordered locus">PCC8801_0613</name>
</gene>
<accession>B7JWQ5</accession>
<organism evidence="1 2">
    <name type="scientific">Rippkaea orientalis (strain PCC 8801 / RF-1)</name>
    <name type="common">Cyanothece sp. (strain PCC 8801)</name>
    <dbReference type="NCBI Taxonomy" id="41431"/>
    <lineage>
        <taxon>Bacteria</taxon>
        <taxon>Bacillati</taxon>
        <taxon>Cyanobacteriota</taxon>
        <taxon>Cyanophyceae</taxon>
        <taxon>Oscillatoriophycideae</taxon>
        <taxon>Chroococcales</taxon>
        <taxon>Aphanothecaceae</taxon>
        <taxon>Rippkaea</taxon>
        <taxon>Rippkaea orientalis</taxon>
    </lineage>
</organism>
<dbReference type="EMBL" id="CP001287">
    <property type="protein sequence ID" value="ACK64701.1"/>
    <property type="molecule type" value="Genomic_DNA"/>
</dbReference>
<dbReference type="RefSeq" id="WP_012593978.1">
    <property type="nucleotide sequence ID" value="NC_011726.1"/>
</dbReference>
<name>B7JWQ5_RIPO1</name>
<dbReference type="OrthoDB" id="9979860at2"/>
<proteinExistence type="predicted"/>